<evidence type="ECO:0000313" key="2">
    <source>
        <dbReference type="EMBL" id="PMD37126.1"/>
    </source>
</evidence>
<gene>
    <name evidence="2" type="ORF">L207DRAFT_585481</name>
</gene>
<sequence length="278" mass="32012">MSRGNVSGGDSDEQDESRDQPDLVSESGEALVSVDTRNMALGFSKFTATGSPNSMAVNYELRGPRLEEFCVYEYVAQIGIETVRSARKGSFSFYPEHPKFSTYRQYSRQYKPNDPNPSIWVPVIHGTLTRISNRGKSARDILADSPKAENDIDECLLGLFVPWNRFPQLFKEYASDTTLFPEPRDACSLIWSHIYPKLHPRLQKLSTNLRLLRRSKEAAEKDRQARALERDLWEENATFGVEDMRYQDEFDLPDIDWSTELSTEDFQHGFLNAIEHWQ</sequence>
<dbReference type="OrthoDB" id="5210233at2759"/>
<dbReference type="Proteomes" id="UP000235786">
    <property type="component" value="Unassembled WGS sequence"/>
</dbReference>
<proteinExistence type="predicted"/>
<dbReference type="AlphaFoldDB" id="A0A2J6RF42"/>
<dbReference type="EMBL" id="KZ613949">
    <property type="protein sequence ID" value="PMD37126.1"/>
    <property type="molecule type" value="Genomic_DNA"/>
</dbReference>
<accession>A0A2J6RF42</accession>
<feature type="region of interest" description="Disordered" evidence="1">
    <location>
        <begin position="1"/>
        <end position="28"/>
    </location>
</feature>
<evidence type="ECO:0000313" key="3">
    <source>
        <dbReference type="Proteomes" id="UP000235786"/>
    </source>
</evidence>
<name>A0A2J6RF42_HYAVF</name>
<evidence type="ECO:0000256" key="1">
    <source>
        <dbReference type="SAM" id="MobiDB-lite"/>
    </source>
</evidence>
<reference evidence="2 3" key="1">
    <citation type="submission" date="2016-04" db="EMBL/GenBank/DDBJ databases">
        <title>A degradative enzymes factory behind the ericoid mycorrhizal symbiosis.</title>
        <authorList>
            <consortium name="DOE Joint Genome Institute"/>
            <person name="Martino E."/>
            <person name="Morin E."/>
            <person name="Grelet G."/>
            <person name="Kuo A."/>
            <person name="Kohler A."/>
            <person name="Daghino S."/>
            <person name="Barry K."/>
            <person name="Choi C."/>
            <person name="Cichocki N."/>
            <person name="Clum A."/>
            <person name="Copeland A."/>
            <person name="Hainaut M."/>
            <person name="Haridas S."/>
            <person name="Labutti K."/>
            <person name="Lindquist E."/>
            <person name="Lipzen A."/>
            <person name="Khouja H.-R."/>
            <person name="Murat C."/>
            <person name="Ohm R."/>
            <person name="Olson A."/>
            <person name="Spatafora J."/>
            <person name="Veneault-Fourrey C."/>
            <person name="Henrissat B."/>
            <person name="Grigoriev I."/>
            <person name="Martin F."/>
            <person name="Perotto S."/>
        </authorList>
    </citation>
    <scope>NUCLEOTIDE SEQUENCE [LARGE SCALE GENOMIC DNA]</scope>
    <source>
        <strain evidence="2 3">F</strain>
    </source>
</reference>
<keyword evidence="3" id="KW-1185">Reference proteome</keyword>
<protein>
    <submittedName>
        <fullName evidence="2">Uncharacterized protein</fullName>
    </submittedName>
</protein>
<organism evidence="2 3">
    <name type="scientific">Hyaloscypha variabilis (strain UAMH 11265 / GT02V1 / F)</name>
    <name type="common">Meliniomyces variabilis</name>
    <dbReference type="NCBI Taxonomy" id="1149755"/>
    <lineage>
        <taxon>Eukaryota</taxon>
        <taxon>Fungi</taxon>
        <taxon>Dikarya</taxon>
        <taxon>Ascomycota</taxon>
        <taxon>Pezizomycotina</taxon>
        <taxon>Leotiomycetes</taxon>
        <taxon>Helotiales</taxon>
        <taxon>Hyaloscyphaceae</taxon>
        <taxon>Hyaloscypha</taxon>
        <taxon>Hyaloscypha variabilis</taxon>
    </lineage>
</organism>